<name>A0A974WJX0_9BACT</name>
<sequence>MNLTTEQKNHLESLLKSGDELAAVRYLQNTLGLSAEEALKLTEELDRTVEESPDLKMREFMAKSSAKAMKDSKVSKWVGGIFLFFGLIMLGVAVYIFYTNYKFAETAVPVIGKVIDHDTYYSSDDDGNRTLMYSSIFEYNYNNQTYTHTSDVGSSSPDYEIGEEAEILIDPKFPGKALVNTFWDRWFSIVIIGFFGVTFSGAGYMVLRLF</sequence>
<feature type="transmembrane region" description="Helical" evidence="1">
    <location>
        <begin position="186"/>
        <end position="207"/>
    </location>
</feature>
<dbReference type="AlphaFoldDB" id="A0A974WJX0"/>
<organism evidence="3 4">
    <name type="scientific">Fulvivirga lutea</name>
    <dbReference type="NCBI Taxonomy" id="2810512"/>
    <lineage>
        <taxon>Bacteria</taxon>
        <taxon>Pseudomonadati</taxon>
        <taxon>Bacteroidota</taxon>
        <taxon>Cytophagia</taxon>
        <taxon>Cytophagales</taxon>
        <taxon>Fulvivirgaceae</taxon>
        <taxon>Fulvivirga</taxon>
    </lineage>
</organism>
<dbReference type="KEGG" id="fuv:JR347_08735"/>
<gene>
    <name evidence="3" type="ORF">JR347_08735</name>
</gene>
<dbReference type="Pfam" id="PF12158">
    <property type="entry name" value="DUF3592"/>
    <property type="match status" value="1"/>
</dbReference>
<dbReference type="InterPro" id="IPR021994">
    <property type="entry name" value="DUF3592"/>
</dbReference>
<feature type="domain" description="DUF3592" evidence="2">
    <location>
        <begin position="112"/>
        <end position="183"/>
    </location>
</feature>
<evidence type="ECO:0000313" key="3">
    <source>
        <dbReference type="EMBL" id="QSE99158.1"/>
    </source>
</evidence>
<dbReference type="RefSeq" id="WP_205723669.1">
    <property type="nucleotide sequence ID" value="NZ_CP070608.1"/>
</dbReference>
<reference evidence="3" key="1">
    <citation type="submission" date="2021-02" db="EMBL/GenBank/DDBJ databases">
        <title>Fulvivirga sp. S481 isolated from sea water.</title>
        <authorList>
            <person name="Bae S.S."/>
            <person name="Baek K."/>
        </authorList>
    </citation>
    <scope>NUCLEOTIDE SEQUENCE</scope>
    <source>
        <strain evidence="3">S481</strain>
    </source>
</reference>
<keyword evidence="1" id="KW-1133">Transmembrane helix</keyword>
<protein>
    <submittedName>
        <fullName evidence="3">DUF3592 domain-containing protein</fullName>
    </submittedName>
</protein>
<evidence type="ECO:0000259" key="2">
    <source>
        <dbReference type="Pfam" id="PF12158"/>
    </source>
</evidence>
<feature type="transmembrane region" description="Helical" evidence="1">
    <location>
        <begin position="77"/>
        <end position="98"/>
    </location>
</feature>
<dbReference type="Proteomes" id="UP000662783">
    <property type="component" value="Chromosome"/>
</dbReference>
<dbReference type="EMBL" id="CP070608">
    <property type="protein sequence ID" value="QSE99158.1"/>
    <property type="molecule type" value="Genomic_DNA"/>
</dbReference>
<keyword evidence="4" id="KW-1185">Reference proteome</keyword>
<accession>A0A974WJX0</accession>
<evidence type="ECO:0000313" key="4">
    <source>
        <dbReference type="Proteomes" id="UP000662783"/>
    </source>
</evidence>
<evidence type="ECO:0000256" key="1">
    <source>
        <dbReference type="SAM" id="Phobius"/>
    </source>
</evidence>
<keyword evidence="1" id="KW-0812">Transmembrane</keyword>
<proteinExistence type="predicted"/>
<keyword evidence="1" id="KW-0472">Membrane</keyword>